<gene>
    <name evidence="1" type="ORF">GRAN_2253</name>
</gene>
<organism evidence="1 2">
    <name type="scientific">Granulicella sibirica</name>
    <dbReference type="NCBI Taxonomy" id="2479048"/>
    <lineage>
        <taxon>Bacteria</taxon>
        <taxon>Pseudomonadati</taxon>
        <taxon>Acidobacteriota</taxon>
        <taxon>Terriglobia</taxon>
        <taxon>Terriglobales</taxon>
        <taxon>Acidobacteriaceae</taxon>
        <taxon>Granulicella</taxon>
    </lineage>
</organism>
<comment type="caution">
    <text evidence="1">The sequence shown here is derived from an EMBL/GenBank/DDBJ whole genome shotgun (WGS) entry which is preliminary data.</text>
</comment>
<reference evidence="2" key="2">
    <citation type="submission" date="2019-02" db="EMBL/GenBank/DDBJ databases">
        <title>Granulicella sibirica sp. nov., a psychrotolerant acidobacterium isolated from an organic soil layer in forested tundra, West Siberia.</title>
        <authorList>
            <person name="Oshkin I.Y."/>
            <person name="Kulichevskaya I.S."/>
            <person name="Rijpstra W.I.C."/>
            <person name="Sinninghe Damste J.S."/>
            <person name="Rakitin A.L."/>
            <person name="Ravin N.V."/>
            <person name="Dedysh S.N."/>
        </authorList>
    </citation>
    <scope>NUCLEOTIDE SEQUENCE [LARGE SCALE GENOMIC DNA]</scope>
    <source>
        <strain evidence="2">AF10</strain>
    </source>
</reference>
<evidence type="ECO:0000313" key="2">
    <source>
        <dbReference type="Proteomes" id="UP000289437"/>
    </source>
</evidence>
<dbReference type="Proteomes" id="UP000289437">
    <property type="component" value="Unassembled WGS sequence"/>
</dbReference>
<accession>A0A4Q0T5E3</accession>
<dbReference type="RefSeq" id="WP_128912849.1">
    <property type="nucleotide sequence ID" value="NZ_RDSM01000001.1"/>
</dbReference>
<proteinExistence type="predicted"/>
<dbReference type="EMBL" id="RDSM01000001">
    <property type="protein sequence ID" value="RXH58943.1"/>
    <property type="molecule type" value="Genomic_DNA"/>
</dbReference>
<keyword evidence="2" id="KW-1185">Reference proteome</keyword>
<evidence type="ECO:0000313" key="1">
    <source>
        <dbReference type="EMBL" id="RXH58943.1"/>
    </source>
</evidence>
<protein>
    <submittedName>
        <fullName evidence="1">Uncharacterized protein</fullName>
    </submittedName>
</protein>
<reference evidence="1 2" key="1">
    <citation type="submission" date="2018-11" db="EMBL/GenBank/DDBJ databases">
        <authorList>
            <person name="Mardanov A.V."/>
            <person name="Ravin N.V."/>
            <person name="Dedysh S.N."/>
        </authorList>
    </citation>
    <scope>NUCLEOTIDE SEQUENCE [LARGE SCALE GENOMIC DNA]</scope>
    <source>
        <strain evidence="1 2">AF10</strain>
    </source>
</reference>
<sequence>MSDNVIVFGLYGSIVNPPPDAPNRAQTLTGSMTVDVTTGAIITLGYDAIGSGTFTPDTTSFVIAEKTGYSEACPNSLPSRRVRSIQG</sequence>
<dbReference type="AlphaFoldDB" id="A0A4Q0T5E3"/>
<name>A0A4Q0T5E3_9BACT</name>